<accession>G7L921</accession>
<dbReference type="EMBL" id="CM001224">
    <property type="protein sequence ID" value="AET01875.1"/>
    <property type="molecule type" value="Genomic_DNA"/>
</dbReference>
<gene>
    <name evidence="2" type="ordered locus">MTR_8g022580</name>
</gene>
<reference evidence="3" key="3">
    <citation type="submission" date="2015-04" db="UniProtKB">
        <authorList>
            <consortium name="EnsemblPlants"/>
        </authorList>
    </citation>
    <scope>IDENTIFICATION</scope>
    <source>
        <strain evidence="3">cv. Jemalong A17</strain>
    </source>
</reference>
<keyword evidence="4" id="KW-1185">Reference proteome</keyword>
<evidence type="ECO:0000256" key="1">
    <source>
        <dbReference type="SAM" id="Phobius"/>
    </source>
</evidence>
<dbReference type="AlphaFoldDB" id="G7L921"/>
<evidence type="ECO:0000313" key="4">
    <source>
        <dbReference type="Proteomes" id="UP000002051"/>
    </source>
</evidence>
<evidence type="ECO:0000313" key="3">
    <source>
        <dbReference type="EnsemblPlants" id="AET01875"/>
    </source>
</evidence>
<dbReference type="HOGENOM" id="CLU_2835045_0_0_1"/>
<protein>
    <submittedName>
        <fullName evidence="2">Transmembrane protein, putative</fullName>
    </submittedName>
</protein>
<keyword evidence="1" id="KW-1133">Transmembrane helix</keyword>
<reference evidence="2 4" key="1">
    <citation type="journal article" date="2011" name="Nature">
        <title>The Medicago genome provides insight into the evolution of rhizobial symbioses.</title>
        <authorList>
            <person name="Young N.D."/>
            <person name="Debelle F."/>
            <person name="Oldroyd G.E."/>
            <person name="Geurts R."/>
            <person name="Cannon S.B."/>
            <person name="Udvardi M.K."/>
            <person name="Benedito V.A."/>
            <person name="Mayer K.F."/>
            <person name="Gouzy J."/>
            <person name="Schoof H."/>
            <person name="Van de Peer Y."/>
            <person name="Proost S."/>
            <person name="Cook D.R."/>
            <person name="Meyers B.C."/>
            <person name="Spannagl M."/>
            <person name="Cheung F."/>
            <person name="De Mita S."/>
            <person name="Krishnakumar V."/>
            <person name="Gundlach H."/>
            <person name="Zhou S."/>
            <person name="Mudge J."/>
            <person name="Bharti A.K."/>
            <person name="Murray J.D."/>
            <person name="Naoumkina M.A."/>
            <person name="Rosen B."/>
            <person name="Silverstein K.A."/>
            <person name="Tang H."/>
            <person name="Rombauts S."/>
            <person name="Zhao P.X."/>
            <person name="Zhou P."/>
            <person name="Barbe V."/>
            <person name="Bardou P."/>
            <person name="Bechner M."/>
            <person name="Bellec A."/>
            <person name="Berger A."/>
            <person name="Berges H."/>
            <person name="Bidwell S."/>
            <person name="Bisseling T."/>
            <person name="Choisne N."/>
            <person name="Couloux A."/>
            <person name="Denny R."/>
            <person name="Deshpande S."/>
            <person name="Dai X."/>
            <person name="Doyle J.J."/>
            <person name="Dudez A.M."/>
            <person name="Farmer A.D."/>
            <person name="Fouteau S."/>
            <person name="Franken C."/>
            <person name="Gibelin C."/>
            <person name="Gish J."/>
            <person name="Goldstein S."/>
            <person name="Gonzalez A.J."/>
            <person name="Green P.J."/>
            <person name="Hallab A."/>
            <person name="Hartog M."/>
            <person name="Hua A."/>
            <person name="Humphray S.J."/>
            <person name="Jeong D.H."/>
            <person name="Jing Y."/>
            <person name="Jocker A."/>
            <person name="Kenton S.M."/>
            <person name="Kim D.J."/>
            <person name="Klee K."/>
            <person name="Lai H."/>
            <person name="Lang C."/>
            <person name="Lin S."/>
            <person name="Macmil S.L."/>
            <person name="Magdelenat G."/>
            <person name="Matthews L."/>
            <person name="McCorrison J."/>
            <person name="Monaghan E.L."/>
            <person name="Mun J.H."/>
            <person name="Najar F.Z."/>
            <person name="Nicholson C."/>
            <person name="Noirot C."/>
            <person name="O'Bleness M."/>
            <person name="Paule C.R."/>
            <person name="Poulain J."/>
            <person name="Prion F."/>
            <person name="Qin B."/>
            <person name="Qu C."/>
            <person name="Retzel E.F."/>
            <person name="Riddle C."/>
            <person name="Sallet E."/>
            <person name="Samain S."/>
            <person name="Samson N."/>
            <person name="Sanders I."/>
            <person name="Saurat O."/>
            <person name="Scarpelli C."/>
            <person name="Schiex T."/>
            <person name="Segurens B."/>
            <person name="Severin A.J."/>
            <person name="Sherrier D.J."/>
            <person name="Shi R."/>
            <person name="Sims S."/>
            <person name="Singer S.R."/>
            <person name="Sinharoy S."/>
            <person name="Sterck L."/>
            <person name="Viollet A."/>
            <person name="Wang B.B."/>
            <person name="Wang K."/>
            <person name="Wang M."/>
            <person name="Wang X."/>
            <person name="Warfsmann J."/>
            <person name="Weissenbach J."/>
            <person name="White D.D."/>
            <person name="White J.D."/>
            <person name="Wiley G.B."/>
            <person name="Wincker P."/>
            <person name="Xing Y."/>
            <person name="Yang L."/>
            <person name="Yao Z."/>
            <person name="Ying F."/>
            <person name="Zhai J."/>
            <person name="Zhou L."/>
            <person name="Zuber A."/>
            <person name="Denarie J."/>
            <person name="Dixon R.A."/>
            <person name="May G.D."/>
            <person name="Schwartz D.C."/>
            <person name="Rogers J."/>
            <person name="Quetier F."/>
            <person name="Town C.D."/>
            <person name="Roe B.A."/>
        </authorList>
    </citation>
    <scope>NUCLEOTIDE SEQUENCE [LARGE SCALE GENOMIC DNA]</scope>
    <source>
        <strain evidence="2">A17</strain>
        <strain evidence="3 4">cv. Jemalong A17</strain>
    </source>
</reference>
<keyword evidence="1 2" id="KW-0812">Transmembrane</keyword>
<reference evidence="2 4" key="2">
    <citation type="journal article" date="2014" name="BMC Genomics">
        <title>An improved genome release (version Mt4.0) for the model legume Medicago truncatula.</title>
        <authorList>
            <person name="Tang H."/>
            <person name="Krishnakumar V."/>
            <person name="Bidwell S."/>
            <person name="Rosen B."/>
            <person name="Chan A."/>
            <person name="Zhou S."/>
            <person name="Gentzbittel L."/>
            <person name="Childs K.L."/>
            <person name="Yandell M."/>
            <person name="Gundlach H."/>
            <person name="Mayer K.F."/>
            <person name="Schwartz D.C."/>
            <person name="Town C.D."/>
        </authorList>
    </citation>
    <scope>GENOME REANNOTATION</scope>
    <source>
        <strain evidence="3 4">cv. Jemalong A17</strain>
    </source>
</reference>
<keyword evidence="1" id="KW-0472">Membrane</keyword>
<dbReference type="EnsemblPlants" id="AET01875">
    <property type="protein sequence ID" value="AET01875"/>
    <property type="gene ID" value="MTR_8g022580"/>
</dbReference>
<organism evidence="2 4">
    <name type="scientific">Medicago truncatula</name>
    <name type="common">Barrel medic</name>
    <name type="synonym">Medicago tribuloides</name>
    <dbReference type="NCBI Taxonomy" id="3880"/>
    <lineage>
        <taxon>Eukaryota</taxon>
        <taxon>Viridiplantae</taxon>
        <taxon>Streptophyta</taxon>
        <taxon>Embryophyta</taxon>
        <taxon>Tracheophyta</taxon>
        <taxon>Spermatophyta</taxon>
        <taxon>Magnoliopsida</taxon>
        <taxon>eudicotyledons</taxon>
        <taxon>Gunneridae</taxon>
        <taxon>Pentapetalae</taxon>
        <taxon>rosids</taxon>
        <taxon>fabids</taxon>
        <taxon>Fabales</taxon>
        <taxon>Fabaceae</taxon>
        <taxon>Papilionoideae</taxon>
        <taxon>50 kb inversion clade</taxon>
        <taxon>NPAAA clade</taxon>
        <taxon>Hologalegina</taxon>
        <taxon>IRL clade</taxon>
        <taxon>Trifolieae</taxon>
        <taxon>Medicago</taxon>
    </lineage>
</organism>
<feature type="transmembrane region" description="Helical" evidence="1">
    <location>
        <begin position="46"/>
        <end position="67"/>
    </location>
</feature>
<proteinExistence type="predicted"/>
<dbReference type="PaxDb" id="3880-AET01875"/>
<name>G7L921_MEDTR</name>
<evidence type="ECO:0000313" key="2">
    <source>
        <dbReference type="EMBL" id="AET01875.1"/>
    </source>
</evidence>
<dbReference type="Proteomes" id="UP000002051">
    <property type="component" value="Chromosome 8"/>
</dbReference>
<sequence length="72" mass="7808">MGRSISKGEGADDNYNQMFHELMQRIYADGPEKVSNEESKNNLKTIVGVFGAVAASFFMGVAVGVVYKSQGM</sequence>